<reference evidence="2 3" key="2">
    <citation type="submission" date="2007-04" db="EMBL/GenBank/DDBJ databases">
        <title>Draft genome sequence of Ruminococcus obeum (ATCC 29174).</title>
        <authorList>
            <person name="Sudarsanam P."/>
            <person name="Ley R."/>
            <person name="Guruge J."/>
            <person name="Turnbaugh P.J."/>
            <person name="Mahowald M."/>
            <person name="Liep D."/>
            <person name="Gordon J."/>
        </authorList>
    </citation>
    <scope>NUCLEOTIDE SEQUENCE [LARGE SCALE GENOMIC DNA]</scope>
    <source>
        <strain evidence="2 3">ATCC 29174</strain>
    </source>
</reference>
<keyword evidence="1" id="KW-1133">Transmembrane helix</keyword>
<dbReference type="AlphaFoldDB" id="A5ZT02"/>
<dbReference type="HOGENOM" id="CLU_2520986_0_0_9"/>
<evidence type="ECO:0000256" key="1">
    <source>
        <dbReference type="SAM" id="Phobius"/>
    </source>
</evidence>
<protein>
    <submittedName>
        <fullName evidence="2">Uncharacterized protein</fullName>
    </submittedName>
</protein>
<proteinExistence type="predicted"/>
<keyword evidence="1" id="KW-0472">Membrane</keyword>
<comment type="caution">
    <text evidence="2">The sequence shown here is derived from an EMBL/GenBank/DDBJ whole genome shotgun (WGS) entry which is preliminary data.</text>
</comment>
<keyword evidence="1" id="KW-0812">Transmembrane</keyword>
<evidence type="ECO:0000313" key="3">
    <source>
        <dbReference type="Proteomes" id="UP000006002"/>
    </source>
</evidence>
<feature type="transmembrane region" description="Helical" evidence="1">
    <location>
        <begin position="57"/>
        <end position="76"/>
    </location>
</feature>
<dbReference type="EMBL" id="AAVO02000008">
    <property type="protein sequence ID" value="EDM87226.1"/>
    <property type="molecule type" value="Genomic_DNA"/>
</dbReference>
<gene>
    <name evidence="2" type="ORF">RUMOBE_02131</name>
</gene>
<accession>A5ZT02</accession>
<reference evidence="2 3" key="1">
    <citation type="submission" date="2007-03" db="EMBL/GenBank/DDBJ databases">
        <authorList>
            <person name="Fulton L."/>
            <person name="Clifton S."/>
            <person name="Fulton B."/>
            <person name="Xu J."/>
            <person name="Minx P."/>
            <person name="Pepin K.H."/>
            <person name="Johnson M."/>
            <person name="Thiruvilangam P."/>
            <person name="Bhonagiri V."/>
            <person name="Nash W.E."/>
            <person name="Mardis E.R."/>
            <person name="Wilson R.K."/>
        </authorList>
    </citation>
    <scope>NUCLEOTIDE SEQUENCE [LARGE SCALE GENOMIC DNA]</scope>
    <source>
        <strain evidence="2 3">ATCC 29174</strain>
    </source>
</reference>
<dbReference type="Proteomes" id="UP000006002">
    <property type="component" value="Unassembled WGS sequence"/>
</dbReference>
<name>A5ZT02_9FIRM</name>
<evidence type="ECO:0000313" key="2">
    <source>
        <dbReference type="EMBL" id="EDM87226.1"/>
    </source>
</evidence>
<sequence>MKNKHSLVRLKYYCGLNCQTNLKGQSYTALSKKMNYGRTVKFFGCQMKQGMDALQSIRFFLVLSFTITICTWDIAIKIKPQLKT</sequence>
<organism evidence="2 3">
    <name type="scientific">Blautia obeum ATCC 29174</name>
    <dbReference type="NCBI Taxonomy" id="411459"/>
    <lineage>
        <taxon>Bacteria</taxon>
        <taxon>Bacillati</taxon>
        <taxon>Bacillota</taxon>
        <taxon>Clostridia</taxon>
        <taxon>Lachnospirales</taxon>
        <taxon>Lachnospiraceae</taxon>
        <taxon>Blautia</taxon>
    </lineage>
</organism>